<protein>
    <submittedName>
        <fullName evidence="1">Uncharacterized protein</fullName>
    </submittedName>
</protein>
<evidence type="ECO:0000313" key="1">
    <source>
        <dbReference type="EMBL" id="ALV41335.1"/>
    </source>
</evidence>
<sequence length="74" mass="8227">MTGNQLEKAASGRGLRTDWARLTGHTVEVWCMDEYIVTGVVDQASADDSVLWIAAAGNDRRRLFDKRSGFQVRA</sequence>
<organism evidence="1">
    <name type="scientific">Pseudarthrobacter sulfonivorans</name>
    <dbReference type="NCBI Taxonomy" id="121292"/>
    <lineage>
        <taxon>Bacteria</taxon>
        <taxon>Bacillati</taxon>
        <taxon>Actinomycetota</taxon>
        <taxon>Actinomycetes</taxon>
        <taxon>Micrococcales</taxon>
        <taxon>Micrococcaceae</taxon>
        <taxon>Pseudarthrobacter</taxon>
    </lineage>
</organism>
<dbReference type="AlphaFoldDB" id="A0A0U3FR48"/>
<accession>A0A0U3FR48</accession>
<name>A0A0U3FR48_9MICC</name>
<evidence type="ECO:0000313" key="2">
    <source>
        <dbReference type="Proteomes" id="UP000065151"/>
    </source>
</evidence>
<dbReference type="KEGG" id="psul:AU252_09385"/>
<dbReference type="EMBL" id="CP013747">
    <property type="protein sequence ID" value="ALV41335.1"/>
    <property type="molecule type" value="Genomic_DNA"/>
</dbReference>
<dbReference type="STRING" id="121292.AU252_09385"/>
<reference evidence="1 2" key="1">
    <citation type="submission" date="2015-12" db="EMBL/GenBank/DDBJ databases">
        <authorList>
            <person name="Shamseldin A."/>
            <person name="Moawad H."/>
            <person name="Abd El-Rahim W.M."/>
            <person name="Sadowsky M.J."/>
        </authorList>
    </citation>
    <scope>NUCLEOTIDE SEQUENCE [LARGE SCALE GENOMIC DNA]</scope>
    <source>
        <strain evidence="1 2">Ar51</strain>
    </source>
</reference>
<proteinExistence type="predicted"/>
<gene>
    <name evidence="1" type="ORF">AU252_09385</name>
</gene>
<dbReference type="Proteomes" id="UP000065151">
    <property type="component" value="Chromosome"/>
</dbReference>